<proteinExistence type="predicted"/>
<organism evidence="3 4">
    <name type="scientific">Triparma laevis f. longispina</name>
    <dbReference type="NCBI Taxonomy" id="1714387"/>
    <lineage>
        <taxon>Eukaryota</taxon>
        <taxon>Sar</taxon>
        <taxon>Stramenopiles</taxon>
        <taxon>Ochrophyta</taxon>
        <taxon>Bolidophyceae</taxon>
        <taxon>Parmales</taxon>
        <taxon>Triparmaceae</taxon>
        <taxon>Triparma</taxon>
    </lineage>
</organism>
<evidence type="ECO:0000313" key="3">
    <source>
        <dbReference type="EMBL" id="GMI11119.1"/>
    </source>
</evidence>
<accession>A0A9W7KTP3</accession>
<feature type="transmembrane region" description="Helical" evidence="2">
    <location>
        <begin position="312"/>
        <end position="338"/>
    </location>
</feature>
<feature type="transmembrane region" description="Helical" evidence="2">
    <location>
        <begin position="54"/>
        <end position="78"/>
    </location>
</feature>
<feature type="transmembrane region" description="Helical" evidence="2">
    <location>
        <begin position="183"/>
        <end position="205"/>
    </location>
</feature>
<feature type="region of interest" description="Disordered" evidence="1">
    <location>
        <begin position="412"/>
        <end position="475"/>
    </location>
</feature>
<gene>
    <name evidence="3" type="ORF">TrLO_g10100</name>
</gene>
<feature type="transmembrane region" description="Helical" evidence="2">
    <location>
        <begin position="280"/>
        <end position="300"/>
    </location>
</feature>
<keyword evidence="4" id="KW-1185">Reference proteome</keyword>
<evidence type="ECO:0000256" key="1">
    <source>
        <dbReference type="SAM" id="MobiDB-lite"/>
    </source>
</evidence>
<dbReference type="OrthoDB" id="5950997at2759"/>
<keyword evidence="2" id="KW-0472">Membrane</keyword>
<reference evidence="4" key="1">
    <citation type="journal article" date="2023" name="Commun. Biol.">
        <title>Genome analysis of Parmales, the sister group of diatoms, reveals the evolutionary specialization of diatoms from phago-mixotrophs to photoautotrophs.</title>
        <authorList>
            <person name="Ban H."/>
            <person name="Sato S."/>
            <person name="Yoshikawa S."/>
            <person name="Yamada K."/>
            <person name="Nakamura Y."/>
            <person name="Ichinomiya M."/>
            <person name="Sato N."/>
            <person name="Blanc-Mathieu R."/>
            <person name="Endo H."/>
            <person name="Kuwata A."/>
            <person name="Ogata H."/>
        </authorList>
    </citation>
    <scope>NUCLEOTIDE SEQUENCE [LARGE SCALE GENOMIC DNA]</scope>
    <source>
        <strain evidence="4">NIES 3700</strain>
    </source>
</reference>
<keyword evidence="2" id="KW-0812">Transmembrane</keyword>
<comment type="caution">
    <text evidence="3">The sequence shown here is derived from an EMBL/GenBank/DDBJ whole genome shotgun (WGS) entry which is preliminary data.</text>
</comment>
<feature type="transmembrane region" description="Helical" evidence="2">
    <location>
        <begin position="98"/>
        <end position="118"/>
    </location>
</feature>
<feature type="compositionally biased region" description="Basic and acidic residues" evidence="1">
    <location>
        <begin position="383"/>
        <end position="396"/>
    </location>
</feature>
<dbReference type="Proteomes" id="UP001165122">
    <property type="component" value="Unassembled WGS sequence"/>
</dbReference>
<sequence length="475" mass="52568">MTTCGKRSRKHISCDTTATSVVLSVLFIFVAIGLFAGVVLLLKRNKIVYKRIKNGVKIVFIGLKITSALPTVAPALPLPETFKEALVSAGCFSAGFNYFNHPLIVTLPILLFCSALVVAGRRREIKQSRFLDASLAVLYLTLPTITTTVFGFFSCDVLDDEHSILRADFSINCKDGSRSFWHFYRVLMVLLFPVGVTATYFKLLISNRDKISQTAEARVLVLRGLRNNSRAPHDGRPKRHPTRNTIRPETSMQLSWGMSLSVFFMCTFCIIKPYNESRDNWIAILSSALLFLVFLPSSFMKYNELLAEESEAYDLIGIDILLIIAYGSVIVLFLWWAYHQKDVISTNTVTMAKKALAGGSSLGRISLGGSSLADEADEDGEDEERKPKTKKPEIKKSHLAKAETFKKEFKANGGLKGAGAGRTAKKVRGVVDDDGDDQGGGGLEVRDIKVTDGEKEKEQESSFNLRVVRSQEGDL</sequence>
<name>A0A9W7KTP3_9STRA</name>
<feature type="compositionally biased region" description="Basic and acidic residues" evidence="1">
    <location>
        <begin position="444"/>
        <end position="460"/>
    </location>
</feature>
<dbReference type="AlphaFoldDB" id="A0A9W7KTP3"/>
<evidence type="ECO:0000256" key="2">
    <source>
        <dbReference type="SAM" id="Phobius"/>
    </source>
</evidence>
<keyword evidence="2" id="KW-1133">Transmembrane helix</keyword>
<feature type="transmembrane region" description="Helical" evidence="2">
    <location>
        <begin position="20"/>
        <end position="42"/>
    </location>
</feature>
<feature type="region of interest" description="Disordered" evidence="1">
    <location>
        <begin position="369"/>
        <end position="396"/>
    </location>
</feature>
<dbReference type="EMBL" id="BRXW01000158">
    <property type="protein sequence ID" value="GMI11119.1"/>
    <property type="molecule type" value="Genomic_DNA"/>
</dbReference>
<evidence type="ECO:0000313" key="4">
    <source>
        <dbReference type="Proteomes" id="UP001165122"/>
    </source>
</evidence>
<feature type="transmembrane region" description="Helical" evidence="2">
    <location>
        <begin position="130"/>
        <end position="153"/>
    </location>
</feature>
<protein>
    <submittedName>
        <fullName evidence="3">Uncharacterized protein</fullName>
    </submittedName>
</protein>